<dbReference type="SUPFAM" id="SSF109604">
    <property type="entry name" value="HD-domain/PDEase-like"/>
    <property type="match status" value="1"/>
</dbReference>
<dbReference type="InterPro" id="IPR037522">
    <property type="entry name" value="HD_GYP_dom"/>
</dbReference>
<organism evidence="2 3">
    <name type="scientific">Nocardia tengchongensis</name>
    <dbReference type="NCBI Taxonomy" id="2055889"/>
    <lineage>
        <taxon>Bacteria</taxon>
        <taxon>Bacillati</taxon>
        <taxon>Actinomycetota</taxon>
        <taxon>Actinomycetes</taxon>
        <taxon>Mycobacteriales</taxon>
        <taxon>Nocardiaceae</taxon>
        <taxon>Nocardia</taxon>
    </lineage>
</organism>
<name>A0ABX8CU65_9NOCA</name>
<evidence type="ECO:0000313" key="2">
    <source>
        <dbReference type="EMBL" id="QVI23449.1"/>
    </source>
</evidence>
<dbReference type="InterPro" id="IPR003607">
    <property type="entry name" value="HD/PDEase_dom"/>
</dbReference>
<dbReference type="Gene3D" id="1.10.3210.10">
    <property type="entry name" value="Hypothetical protein af1432"/>
    <property type="match status" value="1"/>
</dbReference>
<accession>A0ABX8CU65</accession>
<dbReference type="PANTHER" id="PTHR45228">
    <property type="entry name" value="CYCLIC DI-GMP PHOSPHODIESTERASE TM_0186-RELATED"/>
    <property type="match status" value="1"/>
</dbReference>
<dbReference type="PANTHER" id="PTHR45228:SF5">
    <property type="entry name" value="CYCLIC DI-GMP PHOSPHODIESTERASE VC_1348-RELATED"/>
    <property type="match status" value="1"/>
</dbReference>
<dbReference type="Proteomes" id="UP000683310">
    <property type="component" value="Chromosome"/>
</dbReference>
<gene>
    <name evidence="2" type="ORF">KHQ06_11535</name>
</gene>
<feature type="domain" description="HD-GYP" evidence="1">
    <location>
        <begin position="23"/>
        <end position="166"/>
    </location>
</feature>
<reference evidence="2 3" key="1">
    <citation type="submission" date="2021-04" db="EMBL/GenBank/DDBJ databases">
        <title>Nocardia tengchongensis.</title>
        <authorList>
            <person name="Zhuang k."/>
            <person name="Ran Y."/>
            <person name="Li W."/>
        </authorList>
    </citation>
    <scope>NUCLEOTIDE SEQUENCE [LARGE SCALE GENOMIC DNA]</scope>
    <source>
        <strain evidence="2 3">CFH S0057</strain>
    </source>
</reference>
<evidence type="ECO:0000259" key="1">
    <source>
        <dbReference type="PROSITE" id="PS51832"/>
    </source>
</evidence>
<dbReference type="EMBL" id="CP074371">
    <property type="protein sequence ID" value="QVI23449.1"/>
    <property type="molecule type" value="Genomic_DNA"/>
</dbReference>
<proteinExistence type="predicted"/>
<dbReference type="InterPro" id="IPR052020">
    <property type="entry name" value="Cyclic_di-GMP/3'3'-cGAMP_PDE"/>
</dbReference>
<dbReference type="CDD" id="cd00077">
    <property type="entry name" value="HDc"/>
    <property type="match status" value="1"/>
</dbReference>
<keyword evidence="3" id="KW-1185">Reference proteome</keyword>
<dbReference type="PROSITE" id="PS51832">
    <property type="entry name" value="HD_GYP"/>
    <property type="match status" value="1"/>
</dbReference>
<evidence type="ECO:0000313" key="3">
    <source>
        <dbReference type="Proteomes" id="UP000683310"/>
    </source>
</evidence>
<dbReference type="Pfam" id="PF13487">
    <property type="entry name" value="HD_5"/>
    <property type="match status" value="1"/>
</dbReference>
<sequence length="166" mass="17907">MLDQADLLTAVVSAEPSLPTVIRPEERDHLCRSMSVLVDLKGRYLLGHSAHVTEIAYAAGELTGLSGAERANLRAAALLHDLGRAAVSSSIWDHPGSVGPGDWERIRLHSYWTDRVLRRCPGLTDLAEIAAGHHERLDGSGYHAACASTTSRRPPACSRRPTCSPP</sequence>
<protein>
    <submittedName>
        <fullName evidence="2">HD domain-containing protein</fullName>
    </submittedName>
</protein>